<dbReference type="FunFam" id="3.40.50.720:FF:000084">
    <property type="entry name" value="Short-chain dehydrogenase reductase"/>
    <property type="match status" value="1"/>
</dbReference>
<dbReference type="SUPFAM" id="SSF51735">
    <property type="entry name" value="NAD(P)-binding Rossmann-fold domains"/>
    <property type="match status" value="1"/>
</dbReference>
<accession>A0A1H0Y1W9</accession>
<dbReference type="PROSITE" id="PS00061">
    <property type="entry name" value="ADH_SHORT"/>
    <property type="match status" value="1"/>
</dbReference>
<organism evidence="3 4">
    <name type="scientific">Leucobacter chromiiresistens</name>
    <dbReference type="NCBI Taxonomy" id="1079994"/>
    <lineage>
        <taxon>Bacteria</taxon>
        <taxon>Bacillati</taxon>
        <taxon>Actinomycetota</taxon>
        <taxon>Actinomycetes</taxon>
        <taxon>Micrococcales</taxon>
        <taxon>Microbacteriaceae</taxon>
        <taxon>Leucobacter</taxon>
    </lineage>
</organism>
<dbReference type="CDD" id="cd05233">
    <property type="entry name" value="SDR_c"/>
    <property type="match status" value="1"/>
</dbReference>
<dbReference type="eggNOG" id="COG1028">
    <property type="taxonomic scope" value="Bacteria"/>
</dbReference>
<gene>
    <name evidence="3" type="ORF">SAMN04488565_0436</name>
</gene>
<dbReference type="EMBL" id="FNKB01000001">
    <property type="protein sequence ID" value="SDQ09100.1"/>
    <property type="molecule type" value="Genomic_DNA"/>
</dbReference>
<proteinExistence type="inferred from homology"/>
<evidence type="ECO:0000313" key="4">
    <source>
        <dbReference type="Proteomes" id="UP000182690"/>
    </source>
</evidence>
<dbReference type="GO" id="GO:0016616">
    <property type="term" value="F:oxidoreductase activity, acting on the CH-OH group of donors, NAD or NADP as acceptor"/>
    <property type="evidence" value="ECO:0007669"/>
    <property type="project" value="TreeGrafter"/>
</dbReference>
<dbReference type="Gene3D" id="3.40.50.720">
    <property type="entry name" value="NAD(P)-binding Rossmann-like Domain"/>
    <property type="match status" value="1"/>
</dbReference>
<dbReference type="PANTHER" id="PTHR42760">
    <property type="entry name" value="SHORT-CHAIN DEHYDROGENASES/REDUCTASES FAMILY MEMBER"/>
    <property type="match status" value="1"/>
</dbReference>
<dbReference type="STRING" id="1079994.SAMN04488565_0436"/>
<sequence>MHRRSTKIRIEGARVLITGASSGVGEATASLFSSRGASVALLGRRTSELERVRSLLDGTSIVMPVDVADEESVIDAVHGAARQLGGIDIVINAAGVAASVEAEHITGDVWRMMIDTNLSGTFYVSRESIPYLRETGGCIVNVASDLAGMGAPGLVHYSASKAGVVGLTRGLAVELAPRIRVNAVCPGPIDTPMMQQGLRATDDPGRARRVKELSVPLGRLATPEEVAKSIYFLAVEGTFATGAALQMDGGTTAA</sequence>
<dbReference type="InterPro" id="IPR020904">
    <property type="entry name" value="Sc_DH/Rdtase_CS"/>
</dbReference>
<dbReference type="InterPro" id="IPR036291">
    <property type="entry name" value="NAD(P)-bd_dom_sf"/>
</dbReference>
<dbReference type="InterPro" id="IPR002347">
    <property type="entry name" value="SDR_fam"/>
</dbReference>
<dbReference type="PRINTS" id="PR00080">
    <property type="entry name" value="SDRFAMILY"/>
</dbReference>
<dbReference type="PRINTS" id="PR00081">
    <property type="entry name" value="GDHRDH"/>
</dbReference>
<evidence type="ECO:0000256" key="1">
    <source>
        <dbReference type="ARBA" id="ARBA00006484"/>
    </source>
</evidence>
<evidence type="ECO:0000313" key="3">
    <source>
        <dbReference type="EMBL" id="SDQ09100.1"/>
    </source>
</evidence>
<comment type="similarity">
    <text evidence="1">Belongs to the short-chain dehydrogenases/reductases (SDR) family.</text>
</comment>
<dbReference type="Pfam" id="PF13561">
    <property type="entry name" value="adh_short_C2"/>
    <property type="match status" value="1"/>
</dbReference>
<protein>
    <submittedName>
        <fullName evidence="3">NAD(P)-dependent dehydrogenase, short-chain alcohol dehydrogenase family</fullName>
    </submittedName>
</protein>
<dbReference type="OrthoDB" id="7064009at2"/>
<dbReference type="Proteomes" id="UP000182690">
    <property type="component" value="Unassembled WGS sequence"/>
</dbReference>
<keyword evidence="2" id="KW-0560">Oxidoreductase</keyword>
<reference evidence="3 4" key="1">
    <citation type="submission" date="2016-10" db="EMBL/GenBank/DDBJ databases">
        <authorList>
            <person name="de Groot N.N."/>
        </authorList>
    </citation>
    <scope>NUCLEOTIDE SEQUENCE [LARGE SCALE GENOMIC DNA]</scope>
    <source>
        <strain evidence="3 4">DSM 22788</strain>
    </source>
</reference>
<evidence type="ECO:0000256" key="2">
    <source>
        <dbReference type="ARBA" id="ARBA00023002"/>
    </source>
</evidence>
<dbReference type="RefSeq" id="WP_010155807.1">
    <property type="nucleotide sequence ID" value="NZ_FNKB01000001.1"/>
</dbReference>
<name>A0A1H0Y1W9_9MICO</name>
<dbReference type="AlphaFoldDB" id="A0A1H0Y1W9"/>